<dbReference type="Gene3D" id="3.30.70.270">
    <property type="match status" value="2"/>
</dbReference>
<dbReference type="InterPro" id="IPR043128">
    <property type="entry name" value="Rev_trsase/Diguanyl_cyclase"/>
</dbReference>
<dbReference type="PANTHER" id="PTHR33064">
    <property type="entry name" value="POL PROTEIN"/>
    <property type="match status" value="1"/>
</dbReference>
<dbReference type="InterPro" id="IPR051320">
    <property type="entry name" value="Viral_Replic_Matur_Polypro"/>
</dbReference>
<protein>
    <recommendedName>
        <fullName evidence="1">Reverse transcriptase domain-containing protein</fullName>
    </recommendedName>
</protein>
<feature type="domain" description="Reverse transcriptase" evidence="1">
    <location>
        <begin position="475"/>
        <end position="654"/>
    </location>
</feature>
<dbReference type="Gene3D" id="2.40.70.10">
    <property type="entry name" value="Acid Proteases"/>
    <property type="match status" value="1"/>
</dbReference>
<dbReference type="AlphaFoldDB" id="A0A6P6UZV6"/>
<dbReference type="InterPro" id="IPR041577">
    <property type="entry name" value="RT_RNaseH_2"/>
</dbReference>
<dbReference type="Gene3D" id="3.10.10.10">
    <property type="entry name" value="HIV Type 1 Reverse Transcriptase, subunit A, domain 1"/>
    <property type="match status" value="1"/>
</dbReference>
<dbReference type="Gene3D" id="3.10.20.370">
    <property type="match status" value="1"/>
</dbReference>
<dbReference type="PANTHER" id="PTHR33064:SF37">
    <property type="entry name" value="RIBONUCLEASE H"/>
    <property type="match status" value="1"/>
</dbReference>
<dbReference type="OrthoDB" id="101614at2759"/>
<accession>A0A6P6UZV6</accession>
<keyword evidence="2" id="KW-1185">Reference proteome</keyword>
<dbReference type="InterPro" id="IPR043502">
    <property type="entry name" value="DNA/RNA_pol_sf"/>
</dbReference>
<evidence type="ECO:0000259" key="1">
    <source>
        <dbReference type="PROSITE" id="PS50878"/>
    </source>
</evidence>
<reference evidence="3" key="2">
    <citation type="submission" date="2025-08" db="UniProtKB">
        <authorList>
            <consortium name="RefSeq"/>
        </authorList>
    </citation>
    <scope>IDENTIFICATION</scope>
    <source>
        <tissue evidence="3">Leaves</tissue>
    </source>
</reference>
<proteinExistence type="predicted"/>
<dbReference type="InterPro" id="IPR021109">
    <property type="entry name" value="Peptidase_aspartic_dom_sf"/>
</dbReference>
<dbReference type="Pfam" id="PF17919">
    <property type="entry name" value="RT_RNaseH_2"/>
    <property type="match status" value="1"/>
</dbReference>
<organism evidence="2 3">
    <name type="scientific">Coffea arabica</name>
    <name type="common">Arabian coffee</name>
    <dbReference type="NCBI Taxonomy" id="13443"/>
    <lineage>
        <taxon>Eukaryota</taxon>
        <taxon>Viridiplantae</taxon>
        <taxon>Streptophyta</taxon>
        <taxon>Embryophyta</taxon>
        <taxon>Tracheophyta</taxon>
        <taxon>Spermatophyta</taxon>
        <taxon>Magnoliopsida</taxon>
        <taxon>eudicotyledons</taxon>
        <taxon>Gunneridae</taxon>
        <taxon>Pentapetalae</taxon>
        <taxon>asterids</taxon>
        <taxon>lamiids</taxon>
        <taxon>Gentianales</taxon>
        <taxon>Rubiaceae</taxon>
        <taxon>Ixoroideae</taxon>
        <taxon>Gardenieae complex</taxon>
        <taxon>Bertiereae - Coffeeae clade</taxon>
        <taxon>Coffeeae</taxon>
        <taxon>Coffea</taxon>
    </lineage>
</organism>
<dbReference type="Pfam" id="PF00078">
    <property type="entry name" value="RVT_1"/>
    <property type="match status" value="1"/>
</dbReference>
<name>A0A6P6UZV6_COFAR</name>
<sequence length="820" mass="92883">MNDKEFKELVQSVSKETGVFGIMDQPFVIEEASYEEDKRPFIVDLTPSESAALEPVVIEFPEQVLVLSLRQVPWNYSEPVLQIGGKPVLKEEASVVTRDALLEVLTRAQIPKDISVGNFSHIVGNVLTSKQITFSDEELPAEETGHNKALYVAVRCNGKRLPKVLIDNGSDLNICPWSTLVKLGLQDVKLKPSEIVVRGFDGAQRESIGEVNLVVEMGPAQFQIACQVMHFPSVYNVLLGRPWIHSSGAVPSSLHQVLKFVVNDQLITIFAEEDCIVIADSEPEDDGNRNASVSSYRTADIVSVSWITSETSKDEIVLPAASVMMAKEMIRGRYEFDRGFGRNLQGMLNPVELIEKNDQFGLGFHPTARDIKEMKACKRAEREGKLGALDIPPLRYTFPRPAEVITSEFSPIDEVETNLTHLFVGAISENGPTDDAEFPDIPKGAIHNWTAEYFPVRKEFCWTFVLFHFDLEVYENAQVVFVTIVFWLSNPVPVPKKNGKVRVCVDYRDLNKASLKDDFPLPNIHIILDNTAGHEIESFCDCFAGYHQILMAEEDREKTTFITPWGTFCYRVMPFGLKNAGATYQRTMTTLFHDMIHQEMEVYVDDIIIKSRKTKDHLIDLRKLFERLRKYNLKLNPAKCAFGAPARKLLGFIVSKKGIEIDPAKIKAIRDMPVPKMQKDVKSFLGRINFIGRFIAQLIATCEPLFKLLKKNVPLHWNEECQHAFDKIKDYLLHPPILVPPKPGRPLIMYLSVLDGAVGCVLGQHDDFGRKEQAIYYLSKKFIQYETHYSFIEKSCCALAWAAQKLRHYLLSHTTYLIPL</sequence>
<evidence type="ECO:0000313" key="3">
    <source>
        <dbReference type="RefSeq" id="XP_027095990.2"/>
    </source>
</evidence>
<dbReference type="PROSITE" id="PS50878">
    <property type="entry name" value="RT_POL"/>
    <property type="match status" value="1"/>
</dbReference>
<dbReference type="Proteomes" id="UP001652660">
    <property type="component" value="Chromosome 11c"/>
</dbReference>
<dbReference type="CDD" id="cd00303">
    <property type="entry name" value="retropepsin_like"/>
    <property type="match status" value="1"/>
</dbReference>
<dbReference type="CDD" id="cd01647">
    <property type="entry name" value="RT_LTR"/>
    <property type="match status" value="1"/>
</dbReference>
<gene>
    <name evidence="3" type="primary">LOC113715885</name>
</gene>
<dbReference type="SUPFAM" id="SSF50630">
    <property type="entry name" value="Acid proteases"/>
    <property type="match status" value="1"/>
</dbReference>
<dbReference type="RefSeq" id="XP_027095990.2">
    <property type="nucleotide sequence ID" value="XM_027240189.2"/>
</dbReference>
<reference evidence="2" key="1">
    <citation type="journal article" date="2025" name="Foods">
        <title>Unveiling the Microbial Signatures of Arabica Coffee Cherries: Insights into Ripeness Specific Diversity, Functional Traits, and Implications for Quality and Safety.</title>
        <authorList>
            <consortium name="RefSeq"/>
            <person name="Tenea G.N."/>
            <person name="Cifuentes V."/>
            <person name="Reyes P."/>
            <person name="Cevallos-Vallejos M."/>
        </authorList>
    </citation>
    <scope>NUCLEOTIDE SEQUENCE [LARGE SCALE GENOMIC DNA]</scope>
</reference>
<evidence type="ECO:0000313" key="2">
    <source>
        <dbReference type="Proteomes" id="UP001652660"/>
    </source>
</evidence>
<dbReference type="InterPro" id="IPR000477">
    <property type="entry name" value="RT_dom"/>
</dbReference>
<dbReference type="GeneID" id="113715885"/>
<dbReference type="SUPFAM" id="SSF56672">
    <property type="entry name" value="DNA/RNA polymerases"/>
    <property type="match status" value="1"/>
</dbReference>